<name>A0A853ERT2_9MICO</name>
<dbReference type="RefSeq" id="WP_179912969.1">
    <property type="nucleotide sequence ID" value="NZ_JACBYE010000012.1"/>
</dbReference>
<evidence type="ECO:0000313" key="1">
    <source>
        <dbReference type="EMBL" id="NYS93279.1"/>
    </source>
</evidence>
<dbReference type="EMBL" id="JACBYE010000012">
    <property type="protein sequence ID" value="NYS93279.1"/>
    <property type="molecule type" value="Genomic_DNA"/>
</dbReference>
<proteinExistence type="predicted"/>
<protein>
    <submittedName>
        <fullName evidence="1">Uncharacterized protein</fullName>
    </submittedName>
</protein>
<gene>
    <name evidence="1" type="ORF">HZZ10_07020</name>
</gene>
<comment type="caution">
    <text evidence="1">The sequence shown here is derived from an EMBL/GenBank/DDBJ whole genome shotgun (WGS) entry which is preliminary data.</text>
</comment>
<dbReference type="Proteomes" id="UP000561011">
    <property type="component" value="Unassembled WGS sequence"/>
</dbReference>
<reference evidence="1 2" key="1">
    <citation type="submission" date="2020-07" db="EMBL/GenBank/DDBJ databases">
        <title>MOT database genomes.</title>
        <authorList>
            <person name="Joseph S."/>
            <person name="Aduse-Opoku J."/>
            <person name="Hashim A."/>
            <person name="Wade W."/>
            <person name="Curtis M."/>
        </authorList>
    </citation>
    <scope>NUCLEOTIDE SEQUENCE [LARGE SCALE GENOMIC DNA]</scope>
    <source>
        <strain evidence="1 2">DSM 100099</strain>
    </source>
</reference>
<organism evidence="1 2">
    <name type="scientific">Sanguibacter inulinus</name>
    <dbReference type="NCBI Taxonomy" id="60922"/>
    <lineage>
        <taxon>Bacteria</taxon>
        <taxon>Bacillati</taxon>
        <taxon>Actinomycetota</taxon>
        <taxon>Actinomycetes</taxon>
        <taxon>Micrococcales</taxon>
        <taxon>Sanguibacteraceae</taxon>
        <taxon>Sanguibacter</taxon>
    </lineage>
</organism>
<accession>A0A853ERT2</accession>
<sequence length="151" mass="16190">MNTTTEIQDTDTQTFCDDCTGAMTPDDAGEWITCPNARDTCIDCCPCCGTGLFFEFGGRVFPAVATGAPWNGFVTPIVTRAIAAAVADFMDEEGALATMTFEGQTLVVRDLEGNQADEHLTPTPGGHYDLGRLGFAFSRDNGPADYDQVDR</sequence>
<dbReference type="AlphaFoldDB" id="A0A853ERT2"/>
<keyword evidence="2" id="KW-1185">Reference proteome</keyword>
<evidence type="ECO:0000313" key="2">
    <source>
        <dbReference type="Proteomes" id="UP000561011"/>
    </source>
</evidence>